<dbReference type="Proteomes" id="UP000694867">
    <property type="component" value="Unplaced"/>
</dbReference>
<dbReference type="KEGG" id="goe:114828341"/>
<evidence type="ECO:0000313" key="3">
    <source>
        <dbReference type="RefSeq" id="XP_028967926.1"/>
    </source>
</evidence>
<accession>A0AAJ7SFS3</accession>
<feature type="compositionally biased region" description="Low complexity" evidence="1">
    <location>
        <begin position="47"/>
        <end position="61"/>
    </location>
</feature>
<protein>
    <submittedName>
        <fullName evidence="3">Uncharacterized protein LOC114828341</fullName>
    </submittedName>
</protein>
<keyword evidence="2" id="KW-1185">Reference proteome</keyword>
<dbReference type="RefSeq" id="XP_028967926.1">
    <property type="nucleotide sequence ID" value="XM_029112093.1"/>
</dbReference>
<evidence type="ECO:0000313" key="2">
    <source>
        <dbReference type="Proteomes" id="UP000694867"/>
    </source>
</evidence>
<feature type="compositionally biased region" description="Polar residues" evidence="1">
    <location>
        <begin position="122"/>
        <end position="135"/>
    </location>
</feature>
<feature type="region of interest" description="Disordered" evidence="1">
    <location>
        <begin position="21"/>
        <end position="148"/>
    </location>
</feature>
<dbReference type="AlphaFoldDB" id="A0AAJ7SFS3"/>
<name>A0AAJ7SFS3_9ACAR</name>
<sequence>MVVLLTALLKRNTQMYEAEDLKTRLQQQQQQSGEPGRRKRRQGPYDSSRQISQSSSRPSRSTRSEKPHQSEEIVTSSTDHSALERDNKIVPVKVSPQATKQPTLVELLQAGVERPPNGPPRLSSSHTPTQRTQSAVEFPDRPGYSGLPSRLIEQHTRPQTPSNASSDSSCIVQLLRCPRNTADVERRMWPPTSPNDAALPQSGSGPLIAEADSSNMPLDADLLNEMKSGSNSDMIYSMQILDNETIR</sequence>
<dbReference type="GeneID" id="114828341"/>
<feature type="compositionally biased region" description="Basic and acidic residues" evidence="1">
    <location>
        <begin position="62"/>
        <end position="71"/>
    </location>
</feature>
<evidence type="ECO:0000256" key="1">
    <source>
        <dbReference type="SAM" id="MobiDB-lite"/>
    </source>
</evidence>
<proteinExistence type="predicted"/>
<organism evidence="2 3">
    <name type="scientific">Galendromus occidentalis</name>
    <name type="common">western predatory mite</name>
    <dbReference type="NCBI Taxonomy" id="34638"/>
    <lineage>
        <taxon>Eukaryota</taxon>
        <taxon>Metazoa</taxon>
        <taxon>Ecdysozoa</taxon>
        <taxon>Arthropoda</taxon>
        <taxon>Chelicerata</taxon>
        <taxon>Arachnida</taxon>
        <taxon>Acari</taxon>
        <taxon>Parasitiformes</taxon>
        <taxon>Mesostigmata</taxon>
        <taxon>Gamasina</taxon>
        <taxon>Phytoseioidea</taxon>
        <taxon>Phytoseiidae</taxon>
        <taxon>Typhlodrominae</taxon>
        <taxon>Galendromus</taxon>
    </lineage>
</organism>
<reference evidence="3" key="1">
    <citation type="submission" date="2025-08" db="UniProtKB">
        <authorList>
            <consortium name="RefSeq"/>
        </authorList>
    </citation>
    <scope>IDENTIFICATION</scope>
</reference>
<gene>
    <name evidence="3" type="primary">LOC114828341</name>
</gene>